<comment type="caution">
    <text evidence="3">The sequence shown here is derived from an EMBL/GenBank/DDBJ whole genome shotgun (WGS) entry which is preliminary data.</text>
</comment>
<evidence type="ECO:0000313" key="4">
    <source>
        <dbReference type="Proteomes" id="UP000054843"/>
    </source>
</evidence>
<evidence type="ECO:0000256" key="1">
    <source>
        <dbReference type="PROSITE-ProRule" id="PRU00047"/>
    </source>
</evidence>
<protein>
    <submittedName>
        <fullName evidence="3">Zinc finger CCHC domain-containing protein 9</fullName>
    </submittedName>
</protein>
<dbReference type="InterPro" id="IPR036875">
    <property type="entry name" value="Znf_CCHC_sf"/>
</dbReference>
<dbReference type="InterPro" id="IPR042246">
    <property type="entry name" value="ZCCHC9"/>
</dbReference>
<keyword evidence="1" id="KW-0862">Zinc</keyword>
<dbReference type="InterPro" id="IPR001878">
    <property type="entry name" value="Znf_CCHC"/>
</dbReference>
<dbReference type="GO" id="GO:0019899">
    <property type="term" value="F:enzyme binding"/>
    <property type="evidence" value="ECO:0007669"/>
    <property type="project" value="UniProtKB-ARBA"/>
</dbReference>
<accession>A0A0V1MSI1</accession>
<name>A0A0V1MSI1_9BILA</name>
<dbReference type="GO" id="GO:0003676">
    <property type="term" value="F:nucleic acid binding"/>
    <property type="evidence" value="ECO:0007669"/>
    <property type="project" value="InterPro"/>
</dbReference>
<evidence type="ECO:0000259" key="2">
    <source>
        <dbReference type="PROSITE" id="PS50158"/>
    </source>
</evidence>
<keyword evidence="4" id="KW-1185">Reference proteome</keyword>
<dbReference type="PANTHER" id="PTHR46242">
    <property type="entry name" value="ZINC FINGER CCHC DOMAIN-CONTAINING PROTEIN 9 ZCCHC9"/>
    <property type="match status" value="1"/>
</dbReference>
<feature type="domain" description="CCHC-type" evidence="2">
    <location>
        <begin position="130"/>
        <end position="145"/>
    </location>
</feature>
<gene>
    <name evidence="3" type="primary">ZCCHC9</name>
    <name evidence="3" type="ORF">T10_4668</name>
</gene>
<dbReference type="SUPFAM" id="SSF57756">
    <property type="entry name" value="Retrovirus zinc finger-like domains"/>
    <property type="match status" value="2"/>
</dbReference>
<dbReference type="PANTHER" id="PTHR46242:SF1">
    <property type="entry name" value="ZINC FINGER CCHC DOMAIN-CONTAINING PROTEIN 9"/>
    <property type="match status" value="1"/>
</dbReference>
<keyword evidence="1" id="KW-0863">Zinc-finger</keyword>
<sequence>MAEVNTSKAMNKYRNVEKRKFKKFNWNRKEKKINYELLDDSTGSFIDDDKIVSDKRNKSIIRKEERRVRRIKVKMQQTVCYCCRKKGHTLANCKRNNDSQKLGVCFKCGSLEHTLKNCKSKANGLPYAYCFVCNGHGHLAKSCKENPNGIYPNGGSCKKCGSIYHLVKDCEKHNNESSVVAASKLATFESADADLSPIKCGKKSAKREKITVHVKYRQKKESTTE</sequence>
<dbReference type="AlphaFoldDB" id="A0A0V1MSI1"/>
<organism evidence="3 4">
    <name type="scientific">Trichinella papuae</name>
    <dbReference type="NCBI Taxonomy" id="268474"/>
    <lineage>
        <taxon>Eukaryota</taxon>
        <taxon>Metazoa</taxon>
        <taxon>Ecdysozoa</taxon>
        <taxon>Nematoda</taxon>
        <taxon>Enoplea</taxon>
        <taxon>Dorylaimia</taxon>
        <taxon>Trichinellida</taxon>
        <taxon>Trichinellidae</taxon>
        <taxon>Trichinella</taxon>
    </lineage>
</organism>
<keyword evidence="1" id="KW-0479">Metal-binding</keyword>
<dbReference type="Gene3D" id="4.10.60.10">
    <property type="entry name" value="Zinc finger, CCHC-type"/>
    <property type="match status" value="2"/>
</dbReference>
<dbReference type="GO" id="GO:0008270">
    <property type="term" value="F:zinc ion binding"/>
    <property type="evidence" value="ECO:0007669"/>
    <property type="project" value="UniProtKB-KW"/>
</dbReference>
<dbReference type="Pfam" id="PF00098">
    <property type="entry name" value="zf-CCHC"/>
    <property type="match status" value="1"/>
</dbReference>
<dbReference type="PROSITE" id="PS50158">
    <property type="entry name" value="ZF_CCHC"/>
    <property type="match status" value="1"/>
</dbReference>
<dbReference type="EMBL" id="JYDO01000048">
    <property type="protein sequence ID" value="KRZ74559.1"/>
    <property type="molecule type" value="Genomic_DNA"/>
</dbReference>
<evidence type="ECO:0000313" key="3">
    <source>
        <dbReference type="EMBL" id="KRZ74559.1"/>
    </source>
</evidence>
<proteinExistence type="predicted"/>
<dbReference type="GO" id="GO:0005730">
    <property type="term" value="C:nucleolus"/>
    <property type="evidence" value="ECO:0007669"/>
    <property type="project" value="TreeGrafter"/>
</dbReference>
<reference evidence="3 4" key="1">
    <citation type="submission" date="2015-01" db="EMBL/GenBank/DDBJ databases">
        <title>Evolution of Trichinella species and genotypes.</title>
        <authorList>
            <person name="Korhonen P.K."/>
            <person name="Edoardo P."/>
            <person name="Giuseppe L.R."/>
            <person name="Gasser R.B."/>
        </authorList>
    </citation>
    <scope>NUCLEOTIDE SEQUENCE [LARGE SCALE GENOMIC DNA]</scope>
    <source>
        <strain evidence="3">ISS1980</strain>
    </source>
</reference>
<dbReference type="SMART" id="SM00343">
    <property type="entry name" value="ZnF_C2HC"/>
    <property type="match status" value="4"/>
</dbReference>
<dbReference type="Proteomes" id="UP000054843">
    <property type="component" value="Unassembled WGS sequence"/>
</dbReference>